<gene>
    <name evidence="2" type="ORF">DI640_02140</name>
</gene>
<name>A0A2W4Z920_9SPHN</name>
<organism evidence="2 3">
    <name type="scientific">Sphingomonas taxi</name>
    <dbReference type="NCBI Taxonomy" id="1549858"/>
    <lineage>
        <taxon>Bacteria</taxon>
        <taxon>Pseudomonadati</taxon>
        <taxon>Pseudomonadota</taxon>
        <taxon>Alphaproteobacteria</taxon>
        <taxon>Sphingomonadales</taxon>
        <taxon>Sphingomonadaceae</taxon>
        <taxon>Sphingomonas</taxon>
    </lineage>
</organism>
<evidence type="ECO:0008006" key="4">
    <source>
        <dbReference type="Google" id="ProtNLM"/>
    </source>
</evidence>
<dbReference type="PANTHER" id="PTHR34219:SF6">
    <property type="entry name" value="BLR3280 PROTEIN"/>
    <property type="match status" value="1"/>
</dbReference>
<dbReference type="Proteomes" id="UP000249555">
    <property type="component" value="Unassembled WGS sequence"/>
</dbReference>
<keyword evidence="1" id="KW-1133">Transmembrane helix</keyword>
<evidence type="ECO:0000313" key="2">
    <source>
        <dbReference type="EMBL" id="PZO76379.1"/>
    </source>
</evidence>
<evidence type="ECO:0000313" key="3">
    <source>
        <dbReference type="Proteomes" id="UP000249555"/>
    </source>
</evidence>
<proteinExistence type="predicted"/>
<accession>A0A2W4Z920</accession>
<dbReference type="PANTHER" id="PTHR34219">
    <property type="entry name" value="IRON-REGULATED INNER MEMBRANE PROTEIN-RELATED"/>
    <property type="match status" value="1"/>
</dbReference>
<keyword evidence="1" id="KW-0812">Transmembrane</keyword>
<feature type="transmembrane region" description="Helical" evidence="1">
    <location>
        <begin position="281"/>
        <end position="304"/>
    </location>
</feature>
<keyword evidence="1" id="KW-0472">Membrane</keyword>
<sequence>MRSTATGYSNGSWAVLVQWTSRSVPVSSRRPASLAKLGRRWLYLVHRWIGIASCLLFAMWFSSGLVMIYVPYPSLSPAEQLARAEPIDWRAVDVPPPLDARRWPRELLLEMRDDVPVWRIETWEGERRTIAAHRGATLAEVDAGYAARIARRFGQAPVVDTERLARDQWTVGGGFDRHRPLWKVALADSQGSELYVSSSTGGVVQSTTRRERLWNWLGSVPHWLYPTVLRQDNAAWRQVVMWVSGPCIAAAVAGMWIGILRTRLGRHRFSGGRASPYRGWMLWHHLAGLVGGGFLIAWIVSGWLSVDPGHLFRSAPPAEAAARAYVASDQVPAVQVDRLATAGAGAVRARLADYANMPLVVLDYADGRRTTLSAASLTPARPTTRAIAAAARRLQAGASLIALDRLTTPDAYWYQVGDTPRLPILRLRFDDPASTWLYVDAATGEVLATVDRRRRIYRWAFDLLHKWDLNVLTQHRPIWDLLLWLGSIAGLVTSISGVWLGWKRLARKRLERRRP</sequence>
<dbReference type="AlphaFoldDB" id="A0A2W4Z920"/>
<feature type="transmembrane region" description="Helical" evidence="1">
    <location>
        <begin position="48"/>
        <end position="72"/>
    </location>
</feature>
<feature type="transmembrane region" description="Helical" evidence="1">
    <location>
        <begin position="239"/>
        <end position="260"/>
    </location>
</feature>
<feature type="transmembrane region" description="Helical" evidence="1">
    <location>
        <begin position="481"/>
        <end position="502"/>
    </location>
</feature>
<reference evidence="2 3" key="1">
    <citation type="submission" date="2017-08" db="EMBL/GenBank/DDBJ databases">
        <title>Infants hospitalized years apart are colonized by the same room-sourced microbial strains.</title>
        <authorList>
            <person name="Brooks B."/>
            <person name="Olm M.R."/>
            <person name="Firek B.A."/>
            <person name="Baker R."/>
            <person name="Thomas B.C."/>
            <person name="Morowitz M.J."/>
            <person name="Banfield J.F."/>
        </authorList>
    </citation>
    <scope>NUCLEOTIDE SEQUENCE [LARGE SCALE GENOMIC DNA]</scope>
    <source>
        <strain evidence="2">S2_018_000_R3_119</strain>
    </source>
</reference>
<dbReference type="InterPro" id="IPR005625">
    <property type="entry name" value="PepSY-ass_TM"/>
</dbReference>
<dbReference type="EMBL" id="QFMX01000002">
    <property type="protein sequence ID" value="PZO76379.1"/>
    <property type="molecule type" value="Genomic_DNA"/>
</dbReference>
<comment type="caution">
    <text evidence="2">The sequence shown here is derived from an EMBL/GenBank/DDBJ whole genome shotgun (WGS) entry which is preliminary data.</text>
</comment>
<protein>
    <recommendedName>
        <fullName evidence="4">Peptidase</fullName>
    </recommendedName>
</protein>
<evidence type="ECO:0000256" key="1">
    <source>
        <dbReference type="SAM" id="Phobius"/>
    </source>
</evidence>